<evidence type="ECO:0000313" key="3">
    <source>
        <dbReference type="Proteomes" id="UP000244450"/>
    </source>
</evidence>
<dbReference type="RefSeq" id="WP_108686648.1">
    <property type="nucleotide sequence ID" value="NZ_QCYK01000002.1"/>
</dbReference>
<keyword evidence="3" id="KW-1185">Reference proteome</keyword>
<evidence type="ECO:0000256" key="1">
    <source>
        <dbReference type="SAM" id="Phobius"/>
    </source>
</evidence>
<feature type="transmembrane region" description="Helical" evidence="1">
    <location>
        <begin position="34"/>
        <end position="53"/>
    </location>
</feature>
<proteinExistence type="predicted"/>
<organism evidence="2 3">
    <name type="scientific">Chitinophaga parva</name>
    <dbReference type="NCBI Taxonomy" id="2169414"/>
    <lineage>
        <taxon>Bacteria</taxon>
        <taxon>Pseudomonadati</taxon>
        <taxon>Bacteroidota</taxon>
        <taxon>Chitinophagia</taxon>
        <taxon>Chitinophagales</taxon>
        <taxon>Chitinophagaceae</taxon>
        <taxon>Chitinophaga</taxon>
    </lineage>
</organism>
<dbReference type="AlphaFoldDB" id="A0A2T7BEU5"/>
<dbReference type="EMBL" id="QCYK01000002">
    <property type="protein sequence ID" value="PUZ24807.1"/>
    <property type="molecule type" value="Genomic_DNA"/>
</dbReference>
<gene>
    <name evidence="2" type="ORF">DCC81_10770</name>
</gene>
<feature type="transmembrane region" description="Helical" evidence="1">
    <location>
        <begin position="98"/>
        <end position="117"/>
    </location>
</feature>
<keyword evidence="1" id="KW-1133">Transmembrane helix</keyword>
<dbReference type="InterPro" id="IPR021257">
    <property type="entry name" value="DUF2809"/>
</dbReference>
<comment type="caution">
    <text evidence="2">The sequence shown here is derived from an EMBL/GenBank/DDBJ whole genome shotgun (WGS) entry which is preliminary data.</text>
</comment>
<dbReference type="Pfam" id="PF10990">
    <property type="entry name" value="DUF2809"/>
    <property type="match status" value="1"/>
</dbReference>
<name>A0A2T7BEU5_9BACT</name>
<evidence type="ECO:0000313" key="2">
    <source>
        <dbReference type="EMBL" id="PUZ24807.1"/>
    </source>
</evidence>
<sequence>MKFRFNTRYFVLAVLLFIIEVLIARYLHDEFVRPYVGDFLVVILIYCFVCSFVQAQVFPLAVGVLIFAYLVEISQYFHLVKWLGWEHSRLANVVLGNFFTWNDMVCYTLGIGVVLLVNKLAGRW</sequence>
<keyword evidence="1" id="KW-0472">Membrane</keyword>
<accession>A0A2T7BEU5</accession>
<dbReference type="Proteomes" id="UP000244450">
    <property type="component" value="Unassembled WGS sequence"/>
</dbReference>
<keyword evidence="1" id="KW-0812">Transmembrane</keyword>
<feature type="transmembrane region" description="Helical" evidence="1">
    <location>
        <begin position="9"/>
        <end position="28"/>
    </location>
</feature>
<dbReference type="OrthoDB" id="5360192at2"/>
<reference evidence="2 3" key="1">
    <citation type="submission" date="2018-04" db="EMBL/GenBank/DDBJ databases">
        <title>Chitinophaga fuyangensis sp. nov., isolated from soil in a chemical factory.</title>
        <authorList>
            <person name="Chen K."/>
        </authorList>
    </citation>
    <scope>NUCLEOTIDE SEQUENCE [LARGE SCALE GENOMIC DNA]</scope>
    <source>
        <strain evidence="2 3">LY-1</strain>
    </source>
</reference>
<protein>
    <submittedName>
        <fullName evidence="2">DUF2809 domain-containing protein</fullName>
    </submittedName>
</protein>
<feature type="transmembrane region" description="Helical" evidence="1">
    <location>
        <begin position="60"/>
        <end position="78"/>
    </location>
</feature>